<dbReference type="STRING" id="38654.A0A1U7RQ94"/>
<sequence length="192" mass="21840">MAPLARSPVRTAPPRSPSAPLRRSRSNYVGGRARGRLEGSGCYMLPTMSQYKGEMKDGMFHGKGALHFPNGGKYDGVWDRGIAKEGKYTFADGLEFKEKNWHYCDGYDRRFYTEICSGLKPAGISQLTNLDPPRSIPEGCYDCGDGFYNPDTRAITDYKLRFLRNADDDEHEWIVRTCRKGWDEIIGRKPKR</sequence>
<dbReference type="AlphaFoldDB" id="A0A1U7RQ94"/>
<dbReference type="GeneID" id="102378915"/>
<feature type="compositionally biased region" description="Low complexity" evidence="7">
    <location>
        <begin position="1"/>
        <end position="21"/>
    </location>
</feature>
<evidence type="ECO:0000256" key="7">
    <source>
        <dbReference type="SAM" id="MobiDB-lite"/>
    </source>
</evidence>
<dbReference type="Gene3D" id="2.20.110.10">
    <property type="entry name" value="Histone H3 K4-specific methyltransferase SET7/9 N-terminal domain"/>
    <property type="match status" value="1"/>
</dbReference>
<keyword evidence="3" id="KW-0677">Repeat</keyword>
<evidence type="ECO:0000256" key="3">
    <source>
        <dbReference type="ARBA" id="ARBA00022737"/>
    </source>
</evidence>
<evidence type="ECO:0000256" key="5">
    <source>
        <dbReference type="ARBA" id="ARBA00023069"/>
    </source>
</evidence>
<gene>
    <name evidence="9" type="primary">MORN5</name>
</gene>
<evidence type="ECO:0000313" key="8">
    <source>
        <dbReference type="Proteomes" id="UP000189705"/>
    </source>
</evidence>
<accession>A0A1U7RQ94</accession>
<comment type="subcellular location">
    <subcellularLocation>
        <location evidence="1">Cell projection</location>
        <location evidence="1">Cilium</location>
        <location evidence="1">Flagellum</location>
    </subcellularLocation>
</comment>
<organism evidence="8 9">
    <name type="scientific">Alligator sinensis</name>
    <name type="common">Chinese alligator</name>
    <dbReference type="NCBI Taxonomy" id="38654"/>
    <lineage>
        <taxon>Eukaryota</taxon>
        <taxon>Metazoa</taxon>
        <taxon>Chordata</taxon>
        <taxon>Craniata</taxon>
        <taxon>Vertebrata</taxon>
        <taxon>Euteleostomi</taxon>
        <taxon>Archelosauria</taxon>
        <taxon>Archosauria</taxon>
        <taxon>Crocodylia</taxon>
        <taxon>Alligatoridae</taxon>
        <taxon>Alligatorinae</taxon>
        <taxon>Alligator</taxon>
    </lineage>
</organism>
<keyword evidence="6" id="KW-0966">Cell projection</keyword>
<dbReference type="PANTHER" id="PTHR46437">
    <property type="entry name" value="MORN REPEAT-CONTAINING PROTEIN 5"/>
    <property type="match status" value="1"/>
</dbReference>
<evidence type="ECO:0000256" key="6">
    <source>
        <dbReference type="ARBA" id="ARBA00023273"/>
    </source>
</evidence>
<reference evidence="9" key="1">
    <citation type="submission" date="2025-08" db="UniProtKB">
        <authorList>
            <consortium name="RefSeq"/>
        </authorList>
    </citation>
    <scope>IDENTIFICATION</scope>
</reference>
<dbReference type="InParanoid" id="A0A1U7RQ94"/>
<keyword evidence="8" id="KW-1185">Reference proteome</keyword>
<dbReference type="InterPro" id="IPR003409">
    <property type="entry name" value="MORN"/>
</dbReference>
<keyword evidence="4" id="KW-0282">Flagellum</keyword>
<feature type="region of interest" description="Disordered" evidence="7">
    <location>
        <begin position="1"/>
        <end position="26"/>
    </location>
</feature>
<dbReference type="InterPro" id="IPR042814">
    <property type="entry name" value="Morn5"/>
</dbReference>
<protein>
    <recommendedName>
        <fullName evidence="2">MORN repeat-containing protein 5</fullName>
    </recommendedName>
</protein>
<keyword evidence="5" id="KW-0969">Cilium</keyword>
<evidence type="ECO:0000256" key="4">
    <source>
        <dbReference type="ARBA" id="ARBA00022846"/>
    </source>
</evidence>
<dbReference type="SUPFAM" id="SSF82185">
    <property type="entry name" value="Histone H3 K4-specific methyltransferase SET7/9 N-terminal domain"/>
    <property type="match status" value="1"/>
</dbReference>
<dbReference type="PANTHER" id="PTHR46437:SF1">
    <property type="entry name" value="MORN REPEAT-CONTAINING PROTEIN 5"/>
    <property type="match status" value="1"/>
</dbReference>
<dbReference type="Pfam" id="PF02493">
    <property type="entry name" value="MORN"/>
    <property type="match status" value="2"/>
</dbReference>
<dbReference type="Proteomes" id="UP000189705">
    <property type="component" value="Unplaced"/>
</dbReference>
<dbReference type="CTD" id="254956"/>
<dbReference type="OrthoDB" id="300500at2759"/>
<evidence type="ECO:0000313" key="9">
    <source>
        <dbReference type="RefSeq" id="XP_006017009.1"/>
    </source>
</evidence>
<dbReference type="RefSeq" id="XP_006017009.1">
    <property type="nucleotide sequence ID" value="XM_006016947.3"/>
</dbReference>
<dbReference type="eggNOG" id="KOG0231">
    <property type="taxonomic scope" value="Eukaryota"/>
</dbReference>
<dbReference type="KEGG" id="asn:102378915"/>
<proteinExistence type="predicted"/>
<evidence type="ECO:0000256" key="2">
    <source>
        <dbReference type="ARBA" id="ARBA00016322"/>
    </source>
</evidence>
<dbReference type="GO" id="GO:0031514">
    <property type="term" value="C:motile cilium"/>
    <property type="evidence" value="ECO:0007669"/>
    <property type="project" value="UniProtKB-SubCell"/>
</dbReference>
<name>A0A1U7RQ94_ALLSI</name>
<evidence type="ECO:0000256" key="1">
    <source>
        <dbReference type="ARBA" id="ARBA00004230"/>
    </source>
</evidence>